<name>A0ABS9C9W2_9FLAO</name>
<dbReference type="Proteomes" id="UP001430374">
    <property type="component" value="Unassembled WGS sequence"/>
</dbReference>
<proteinExistence type="predicted"/>
<gene>
    <name evidence="2" type="ORF">H9Q08_16945</name>
</gene>
<feature type="coiled-coil region" evidence="1">
    <location>
        <begin position="44"/>
        <end position="71"/>
    </location>
</feature>
<evidence type="ECO:0000313" key="2">
    <source>
        <dbReference type="EMBL" id="MCF2220974.1"/>
    </source>
</evidence>
<keyword evidence="3" id="KW-1185">Reference proteome</keyword>
<reference evidence="2" key="1">
    <citation type="submission" date="2021-08" db="EMBL/GenBank/DDBJ databases">
        <title>Complete genome sequence of Chryseobacterium sp strain PS-8.</title>
        <authorList>
            <person name="Das S.K."/>
        </authorList>
    </citation>
    <scope>NUCLEOTIDE SEQUENCE</scope>
    <source>
        <strain evidence="2">PS-8</strain>
    </source>
</reference>
<protein>
    <recommendedName>
        <fullName evidence="4">TetR/AcrR family transcriptional regulator</fullName>
    </recommendedName>
</protein>
<dbReference type="EMBL" id="JACSGT010000002">
    <property type="protein sequence ID" value="MCF2220974.1"/>
    <property type="molecule type" value="Genomic_DNA"/>
</dbReference>
<keyword evidence="1" id="KW-0175">Coiled coil</keyword>
<evidence type="ECO:0000256" key="1">
    <source>
        <dbReference type="SAM" id="Coils"/>
    </source>
</evidence>
<organism evidence="2 3">
    <name type="scientific">Chryseobacterium indicum</name>
    <dbReference type="NCBI Taxonomy" id="2766954"/>
    <lineage>
        <taxon>Bacteria</taxon>
        <taxon>Pseudomonadati</taxon>
        <taxon>Bacteroidota</taxon>
        <taxon>Flavobacteriia</taxon>
        <taxon>Flavobacteriales</taxon>
        <taxon>Weeksellaceae</taxon>
        <taxon>Chryseobacterium group</taxon>
        <taxon>Chryseobacterium</taxon>
    </lineage>
</organism>
<evidence type="ECO:0008006" key="4">
    <source>
        <dbReference type="Google" id="ProtNLM"/>
    </source>
</evidence>
<dbReference type="RefSeq" id="WP_235132327.1">
    <property type="nucleotide sequence ID" value="NZ_JACSGT010000002.1"/>
</dbReference>
<comment type="caution">
    <text evidence="2">The sequence shown here is derived from an EMBL/GenBank/DDBJ whole genome shotgun (WGS) entry which is preliminary data.</text>
</comment>
<sequence>MKKLQEMASSPENTLKKLLSEIILEQDDSLEFITDAKKFGISTLYRYEAEDDELEDLYTEYQQEIESLIQNHIGQMEEILSRSPNQIHSMVWWAMDYTLSGIYNIVKEG</sequence>
<accession>A0ABS9C9W2</accession>
<evidence type="ECO:0000313" key="3">
    <source>
        <dbReference type="Proteomes" id="UP001430374"/>
    </source>
</evidence>